<organism evidence="3 4">
    <name type="scientific">Asaia lannensis NBRC 102526</name>
    <dbReference type="NCBI Taxonomy" id="1307926"/>
    <lineage>
        <taxon>Bacteria</taxon>
        <taxon>Pseudomonadati</taxon>
        <taxon>Pseudomonadota</taxon>
        <taxon>Alphaproteobacteria</taxon>
        <taxon>Acetobacterales</taxon>
        <taxon>Acetobacteraceae</taxon>
        <taxon>Asaia</taxon>
    </lineage>
</organism>
<comment type="caution">
    <text evidence="3">The sequence shown here is derived from an EMBL/GenBank/DDBJ whole genome shotgun (WGS) entry which is preliminary data.</text>
</comment>
<sequence>MSASRPGLALVPVLAMVLGLTLSAGTAAAQTHSMPWQLDKTHSQLEFSGTQTGSGFTGTFSRYEARIDFDPAQPQTGHIDLTIDLGSARTGDTQRDTALPGKDWFDIASFPKAHFVSTAIRRTGANTYQADGSLTLRDVTRPVRLDFMLSVDGQTAHAKGQADLMRTQFGVGQGPWASGQWVGLPVVVSFDFMARRAG</sequence>
<dbReference type="SMART" id="SM00867">
    <property type="entry name" value="YceI"/>
    <property type="match status" value="1"/>
</dbReference>
<feature type="chain" id="PRO_5047489882" evidence="1">
    <location>
        <begin position="30"/>
        <end position="198"/>
    </location>
</feature>
<dbReference type="InterPro" id="IPR036761">
    <property type="entry name" value="TTHA0802/YceI-like_sf"/>
</dbReference>
<proteinExistence type="predicted"/>
<keyword evidence="4" id="KW-1185">Reference proteome</keyword>
<gene>
    <name evidence="3" type="ORF">NF685_07360</name>
</gene>
<evidence type="ECO:0000313" key="4">
    <source>
        <dbReference type="Proteomes" id="UP001523401"/>
    </source>
</evidence>
<dbReference type="Proteomes" id="UP001523401">
    <property type="component" value="Unassembled WGS sequence"/>
</dbReference>
<reference evidence="3 4" key="1">
    <citation type="submission" date="2022-06" db="EMBL/GenBank/DDBJ databases">
        <title>Whole-genome of Asaia lannensis strain LMG 27011T.</title>
        <authorList>
            <person name="Sombolestani A."/>
        </authorList>
    </citation>
    <scope>NUCLEOTIDE SEQUENCE [LARGE SCALE GENOMIC DNA]</scope>
    <source>
        <strain evidence="3 4">NBRC 102526</strain>
    </source>
</reference>
<dbReference type="PANTHER" id="PTHR34406">
    <property type="entry name" value="PROTEIN YCEI"/>
    <property type="match status" value="1"/>
</dbReference>
<accession>A0ABT1CG67</accession>
<feature type="signal peptide" evidence="1">
    <location>
        <begin position="1"/>
        <end position="29"/>
    </location>
</feature>
<protein>
    <submittedName>
        <fullName evidence="3">YceI family protein</fullName>
    </submittedName>
</protein>
<feature type="domain" description="Lipid/polyisoprenoid-binding YceI-like" evidence="2">
    <location>
        <begin position="35"/>
        <end position="195"/>
    </location>
</feature>
<dbReference type="PANTHER" id="PTHR34406:SF1">
    <property type="entry name" value="PROTEIN YCEI"/>
    <property type="match status" value="1"/>
</dbReference>
<dbReference type="SUPFAM" id="SSF101874">
    <property type="entry name" value="YceI-like"/>
    <property type="match status" value="1"/>
</dbReference>
<dbReference type="Gene3D" id="2.40.128.110">
    <property type="entry name" value="Lipid/polyisoprenoid-binding, YceI-like"/>
    <property type="match status" value="1"/>
</dbReference>
<dbReference type="InterPro" id="IPR007372">
    <property type="entry name" value="Lipid/polyisoprenoid-bd_YceI"/>
</dbReference>
<dbReference type="Pfam" id="PF04264">
    <property type="entry name" value="YceI"/>
    <property type="match status" value="1"/>
</dbReference>
<evidence type="ECO:0000256" key="1">
    <source>
        <dbReference type="SAM" id="SignalP"/>
    </source>
</evidence>
<keyword evidence="1" id="KW-0732">Signal</keyword>
<dbReference type="RefSeq" id="WP_252849162.1">
    <property type="nucleotide sequence ID" value="NZ_BAPW01000010.1"/>
</dbReference>
<name>A0ABT1CG67_9PROT</name>
<dbReference type="EMBL" id="JAMXQU010000004">
    <property type="protein sequence ID" value="MCO6159840.1"/>
    <property type="molecule type" value="Genomic_DNA"/>
</dbReference>
<evidence type="ECO:0000313" key="3">
    <source>
        <dbReference type="EMBL" id="MCO6159840.1"/>
    </source>
</evidence>
<evidence type="ECO:0000259" key="2">
    <source>
        <dbReference type="SMART" id="SM00867"/>
    </source>
</evidence>